<dbReference type="PROSITE" id="PS00211">
    <property type="entry name" value="ABC_TRANSPORTER_1"/>
    <property type="match status" value="1"/>
</dbReference>
<gene>
    <name evidence="5" type="ORF">J2Z32_000326</name>
</gene>
<dbReference type="InterPro" id="IPR027417">
    <property type="entry name" value="P-loop_NTPase"/>
</dbReference>
<feature type="domain" description="ABC transporter" evidence="4">
    <location>
        <begin position="5"/>
        <end position="235"/>
    </location>
</feature>
<dbReference type="InterPro" id="IPR025302">
    <property type="entry name" value="DrrA1/2-like_C"/>
</dbReference>
<dbReference type="GO" id="GO:0005524">
    <property type="term" value="F:ATP binding"/>
    <property type="evidence" value="ECO:0007669"/>
    <property type="project" value="UniProtKB-KW"/>
</dbReference>
<evidence type="ECO:0000259" key="4">
    <source>
        <dbReference type="PROSITE" id="PS50893"/>
    </source>
</evidence>
<evidence type="ECO:0000313" key="6">
    <source>
        <dbReference type="Proteomes" id="UP001519272"/>
    </source>
</evidence>
<keyword evidence="2" id="KW-0547">Nucleotide-binding</keyword>
<comment type="caution">
    <text evidence="5">The sequence shown here is derived from an EMBL/GenBank/DDBJ whole genome shotgun (WGS) entry which is preliminary data.</text>
</comment>
<protein>
    <submittedName>
        <fullName evidence="5">ABC-2 type transport system ATP-binding protein</fullName>
    </submittedName>
</protein>
<keyword evidence="3 5" id="KW-0067">ATP-binding</keyword>
<dbReference type="Gene3D" id="3.40.50.300">
    <property type="entry name" value="P-loop containing nucleotide triphosphate hydrolases"/>
    <property type="match status" value="1"/>
</dbReference>
<dbReference type="SMART" id="SM00382">
    <property type="entry name" value="AAA"/>
    <property type="match status" value="1"/>
</dbReference>
<evidence type="ECO:0000313" key="5">
    <source>
        <dbReference type="EMBL" id="MBP1903714.1"/>
    </source>
</evidence>
<sequence>MTKLLEVKQLKKSFKEKEVLKGISFEIEQGEILCFLGPNGAGKSTTINILTASLQKDQGEIQYEGQPIEKTLRSYKQQLGVVPQEIALYEQLSAERNVRFFASLYGLKGKQLSNAVEKALEFAGLVDRRKDKVKTFSGGMKRRLNIACAIAHSPKLVIMDEPTVGIDPQSRNHILDTIKQLRDKGMTVIYTTHYMEEVEAISTRIIIMDHGAMIAEGTKEALKESIQHEKSYYIEAENIQNLNEASLFHIEGVKSIQVDEGYIKVVTLRDVENLDRIISLLVDQKVRIVNIASEVASLETVFLKLTGRKLRD</sequence>
<dbReference type="EMBL" id="JAGGKG010000001">
    <property type="protein sequence ID" value="MBP1903714.1"/>
    <property type="molecule type" value="Genomic_DNA"/>
</dbReference>
<dbReference type="SUPFAM" id="SSF52540">
    <property type="entry name" value="P-loop containing nucleoside triphosphate hydrolases"/>
    <property type="match status" value="1"/>
</dbReference>
<reference evidence="5 6" key="1">
    <citation type="submission" date="2021-03" db="EMBL/GenBank/DDBJ databases">
        <title>Genomic Encyclopedia of Type Strains, Phase IV (KMG-IV): sequencing the most valuable type-strain genomes for metagenomic binning, comparative biology and taxonomic classification.</title>
        <authorList>
            <person name="Goeker M."/>
        </authorList>
    </citation>
    <scope>NUCLEOTIDE SEQUENCE [LARGE SCALE GENOMIC DNA]</scope>
    <source>
        <strain evidence="5 6">DSM 14349</strain>
    </source>
</reference>
<accession>A0ABS4FMA8</accession>
<dbReference type="PROSITE" id="PS50893">
    <property type="entry name" value="ABC_TRANSPORTER_2"/>
    <property type="match status" value="1"/>
</dbReference>
<dbReference type="Pfam" id="PF13732">
    <property type="entry name" value="DrrA1-3_C"/>
    <property type="match status" value="1"/>
</dbReference>
<keyword evidence="1" id="KW-0813">Transport</keyword>
<evidence type="ECO:0000256" key="2">
    <source>
        <dbReference type="ARBA" id="ARBA00022741"/>
    </source>
</evidence>
<dbReference type="InterPro" id="IPR017871">
    <property type="entry name" value="ABC_transporter-like_CS"/>
</dbReference>
<dbReference type="Proteomes" id="UP001519272">
    <property type="component" value="Unassembled WGS sequence"/>
</dbReference>
<dbReference type="RefSeq" id="WP_210087381.1">
    <property type="nucleotide sequence ID" value="NZ_JAGGKG010000001.1"/>
</dbReference>
<dbReference type="InterPro" id="IPR003439">
    <property type="entry name" value="ABC_transporter-like_ATP-bd"/>
</dbReference>
<organism evidence="5 6">
    <name type="scientific">Paenibacillus turicensis</name>
    <dbReference type="NCBI Taxonomy" id="160487"/>
    <lineage>
        <taxon>Bacteria</taxon>
        <taxon>Bacillati</taxon>
        <taxon>Bacillota</taxon>
        <taxon>Bacilli</taxon>
        <taxon>Bacillales</taxon>
        <taxon>Paenibacillaceae</taxon>
        <taxon>Paenibacillus</taxon>
    </lineage>
</organism>
<evidence type="ECO:0000256" key="3">
    <source>
        <dbReference type="ARBA" id="ARBA00022840"/>
    </source>
</evidence>
<evidence type="ECO:0000256" key="1">
    <source>
        <dbReference type="ARBA" id="ARBA00022448"/>
    </source>
</evidence>
<name>A0ABS4FMA8_9BACL</name>
<keyword evidence="6" id="KW-1185">Reference proteome</keyword>
<dbReference type="Pfam" id="PF00005">
    <property type="entry name" value="ABC_tran"/>
    <property type="match status" value="1"/>
</dbReference>
<proteinExistence type="predicted"/>
<dbReference type="PANTHER" id="PTHR43582">
    <property type="entry name" value="LINEARMYCIN RESISTANCE ATP-BINDING PROTEIN LNRL"/>
    <property type="match status" value="1"/>
</dbReference>
<dbReference type="InterPro" id="IPR003593">
    <property type="entry name" value="AAA+_ATPase"/>
</dbReference>
<dbReference type="PANTHER" id="PTHR43582:SF2">
    <property type="entry name" value="LINEARMYCIN RESISTANCE ATP-BINDING PROTEIN LNRL"/>
    <property type="match status" value="1"/>
</dbReference>